<dbReference type="NCBIfam" id="TIGR02271">
    <property type="entry name" value="YsnF/AvaK domain"/>
    <property type="match status" value="1"/>
</dbReference>
<feature type="domain" description="DUF2382" evidence="2">
    <location>
        <begin position="58"/>
        <end position="165"/>
    </location>
</feature>
<dbReference type="PANTHER" id="PTHR38463">
    <property type="entry name" value="STRESS RESPONSE PROTEIN YSNF"/>
    <property type="match status" value="1"/>
</dbReference>
<reference evidence="3 4" key="1">
    <citation type="journal article" date="2018" name="Syst. Appl. Microbiol.">
        <title>Abditibacterium utsteinense sp. nov., the first cultivated member of candidate phylum FBP, isolated from ice-free Antarctic soil samples.</title>
        <authorList>
            <person name="Tahon G."/>
            <person name="Tytgat B."/>
            <person name="Lebbe L."/>
            <person name="Carlier A."/>
            <person name="Willems A."/>
        </authorList>
    </citation>
    <scope>NUCLEOTIDE SEQUENCE [LARGE SCALE GENOMIC DNA]</scope>
    <source>
        <strain evidence="3 4">LMG 29911</strain>
    </source>
</reference>
<evidence type="ECO:0000259" key="2">
    <source>
        <dbReference type="Pfam" id="PF09557"/>
    </source>
</evidence>
<evidence type="ECO:0000313" key="4">
    <source>
        <dbReference type="Proteomes" id="UP000237684"/>
    </source>
</evidence>
<dbReference type="Proteomes" id="UP000237684">
    <property type="component" value="Unassembled WGS sequence"/>
</dbReference>
<name>A0A2S8SSR6_9BACT</name>
<comment type="caution">
    <text evidence="3">The sequence shown here is derived from an EMBL/GenBank/DDBJ whole genome shotgun (WGS) entry which is preliminary data.</text>
</comment>
<sequence>MEEHLLINNSNQNLDPSLAATTNSTYAADTSAAGASNLPRVSREEYNRLDEVGRQRVQLIEEELHVSKEQRELGQVEISKRIVEEQVAVPVTLEREEIVITRHAGSGQDATGQGFTDEVISVPVREEFATVNKTSHVAEEIEIEKRTTQQQTTVGGTVRREELEVEGDPQDRVRIEGDAGNTRNI</sequence>
<gene>
    <name evidence="3" type="ORF">B1R32_10822</name>
</gene>
<dbReference type="InterPro" id="IPR052967">
    <property type="entry name" value="Stress_Response_Assoc"/>
</dbReference>
<keyword evidence="4" id="KW-1185">Reference proteome</keyword>
<dbReference type="InterPro" id="IPR019060">
    <property type="entry name" value="DUF2382"/>
</dbReference>
<dbReference type="AlphaFoldDB" id="A0A2S8SSR6"/>
<feature type="region of interest" description="Disordered" evidence="1">
    <location>
        <begin position="162"/>
        <end position="185"/>
    </location>
</feature>
<dbReference type="EMBL" id="NIGF01000008">
    <property type="protein sequence ID" value="PQV63818.1"/>
    <property type="molecule type" value="Genomic_DNA"/>
</dbReference>
<dbReference type="PANTHER" id="PTHR38463:SF1">
    <property type="entry name" value="STRESS RESPONSE PROTEIN YSNF"/>
    <property type="match status" value="1"/>
</dbReference>
<evidence type="ECO:0000256" key="1">
    <source>
        <dbReference type="SAM" id="MobiDB-lite"/>
    </source>
</evidence>
<evidence type="ECO:0000313" key="3">
    <source>
        <dbReference type="EMBL" id="PQV63818.1"/>
    </source>
</evidence>
<dbReference type="InParanoid" id="A0A2S8SSR6"/>
<protein>
    <submittedName>
        <fullName evidence="3">Conserved domain-containing protein</fullName>
    </submittedName>
</protein>
<accession>A0A2S8SSR6</accession>
<organism evidence="3 4">
    <name type="scientific">Abditibacterium utsteinense</name>
    <dbReference type="NCBI Taxonomy" id="1960156"/>
    <lineage>
        <taxon>Bacteria</taxon>
        <taxon>Pseudomonadati</taxon>
        <taxon>Abditibacteriota</taxon>
        <taxon>Abditibacteriia</taxon>
        <taxon>Abditibacteriales</taxon>
        <taxon>Abditibacteriaceae</taxon>
        <taxon>Abditibacterium</taxon>
    </lineage>
</organism>
<dbReference type="Pfam" id="PF09557">
    <property type="entry name" value="DUF2382"/>
    <property type="match status" value="1"/>
</dbReference>
<dbReference type="RefSeq" id="WP_157947618.1">
    <property type="nucleotide sequence ID" value="NZ_NIGF01000008.1"/>
</dbReference>
<dbReference type="OrthoDB" id="9793882at2"/>
<proteinExistence type="predicted"/>